<evidence type="ECO:0000256" key="1">
    <source>
        <dbReference type="SAM" id="MobiDB-lite"/>
    </source>
</evidence>
<dbReference type="InterPro" id="IPR036420">
    <property type="entry name" value="BRCT_dom_sf"/>
</dbReference>
<feature type="compositionally biased region" description="Polar residues" evidence="1">
    <location>
        <begin position="373"/>
        <end position="386"/>
    </location>
</feature>
<feature type="compositionally biased region" description="Acidic residues" evidence="1">
    <location>
        <begin position="422"/>
        <end position="434"/>
    </location>
</feature>
<dbReference type="PANTHER" id="PTHR46677:SF1">
    <property type="entry name" value="SMC5-SMC6 COMPLEX LOCALIZATION FACTOR PROTEIN 1"/>
    <property type="match status" value="1"/>
</dbReference>
<dbReference type="GO" id="GO:0016747">
    <property type="term" value="F:acyltransferase activity, transferring groups other than amino-acyl groups"/>
    <property type="evidence" value="ECO:0007669"/>
    <property type="project" value="InterPro"/>
</dbReference>
<dbReference type="PROSITE" id="PS50172">
    <property type="entry name" value="BRCT"/>
    <property type="match status" value="1"/>
</dbReference>
<accession>A0A7S1GST3</accession>
<dbReference type="InterPro" id="IPR000182">
    <property type="entry name" value="GNAT_dom"/>
</dbReference>
<evidence type="ECO:0008006" key="5">
    <source>
        <dbReference type="Google" id="ProtNLM"/>
    </source>
</evidence>
<feature type="region of interest" description="Disordered" evidence="1">
    <location>
        <begin position="366"/>
        <end position="444"/>
    </location>
</feature>
<feature type="compositionally biased region" description="Polar residues" evidence="1">
    <location>
        <begin position="105"/>
        <end position="115"/>
    </location>
</feature>
<protein>
    <recommendedName>
        <fullName evidence="5">BRCT domain-containing protein</fullName>
    </recommendedName>
</protein>
<dbReference type="Gene3D" id="3.40.50.10190">
    <property type="entry name" value="BRCT domain"/>
    <property type="match status" value="2"/>
</dbReference>
<dbReference type="GO" id="GO:0005634">
    <property type="term" value="C:nucleus"/>
    <property type="evidence" value="ECO:0007669"/>
    <property type="project" value="TreeGrafter"/>
</dbReference>
<dbReference type="SUPFAM" id="SSF55729">
    <property type="entry name" value="Acyl-CoA N-acyltransferases (Nat)"/>
    <property type="match status" value="1"/>
</dbReference>
<gene>
    <name evidence="4" type="ORF">HAND00432_LOCUS1601</name>
</gene>
<dbReference type="InterPro" id="IPR016181">
    <property type="entry name" value="Acyl_CoA_acyltransferase"/>
</dbReference>
<feature type="region of interest" description="Disordered" evidence="1">
    <location>
        <begin position="234"/>
        <end position="344"/>
    </location>
</feature>
<dbReference type="GO" id="GO:2000781">
    <property type="term" value="P:positive regulation of double-strand break repair"/>
    <property type="evidence" value="ECO:0007669"/>
    <property type="project" value="InterPro"/>
</dbReference>
<dbReference type="PANTHER" id="PTHR46677">
    <property type="entry name" value="SMC5-SMC6 COMPLEX LOCALIZATION FACTOR PROTEIN 1"/>
    <property type="match status" value="1"/>
</dbReference>
<feature type="domain" description="N-acetyltransferase" evidence="3">
    <location>
        <begin position="20"/>
        <end position="221"/>
    </location>
</feature>
<dbReference type="CDD" id="cd17738">
    <property type="entry name" value="BRCT_TopBP1_rpt7"/>
    <property type="match status" value="1"/>
</dbReference>
<feature type="domain" description="BRCT" evidence="2">
    <location>
        <begin position="452"/>
        <end position="533"/>
    </location>
</feature>
<dbReference type="Pfam" id="PF13673">
    <property type="entry name" value="Acetyltransf_10"/>
    <property type="match status" value="1"/>
</dbReference>
<dbReference type="Pfam" id="PF16770">
    <property type="entry name" value="RTT107_BRCT_5"/>
    <property type="match status" value="1"/>
</dbReference>
<dbReference type="EMBL" id="HBFX01002635">
    <property type="protein sequence ID" value="CAD8947083.1"/>
    <property type="molecule type" value="Transcribed_RNA"/>
</dbReference>
<evidence type="ECO:0000259" key="2">
    <source>
        <dbReference type="PROSITE" id="PS50172"/>
    </source>
</evidence>
<dbReference type="SMART" id="SM00292">
    <property type="entry name" value="BRCT"/>
    <property type="match status" value="1"/>
</dbReference>
<dbReference type="InterPro" id="IPR042479">
    <property type="entry name" value="Slf1"/>
</dbReference>
<dbReference type="GO" id="GO:0006974">
    <property type="term" value="P:DNA damage response"/>
    <property type="evidence" value="ECO:0007669"/>
    <property type="project" value="TreeGrafter"/>
</dbReference>
<proteinExistence type="predicted"/>
<evidence type="ECO:0000313" key="4">
    <source>
        <dbReference type="EMBL" id="CAD8947083.1"/>
    </source>
</evidence>
<dbReference type="FunFam" id="3.40.50.10190:FF:000018">
    <property type="entry name" value="DNA topoisomerase 2-binding protein 1"/>
    <property type="match status" value="1"/>
</dbReference>
<feature type="compositionally biased region" description="Low complexity" evidence="1">
    <location>
        <begin position="322"/>
        <end position="333"/>
    </location>
</feature>
<dbReference type="InterPro" id="IPR001357">
    <property type="entry name" value="BRCT_dom"/>
</dbReference>
<feature type="compositionally biased region" description="Basic and acidic residues" evidence="1">
    <location>
        <begin position="394"/>
        <end position="410"/>
    </location>
</feature>
<dbReference type="PROSITE" id="PS51186">
    <property type="entry name" value="GNAT"/>
    <property type="match status" value="1"/>
</dbReference>
<organism evidence="4">
    <name type="scientific">Hemiselmis andersenii</name>
    <name type="common">Cryptophyte alga</name>
    <dbReference type="NCBI Taxonomy" id="464988"/>
    <lineage>
        <taxon>Eukaryota</taxon>
        <taxon>Cryptophyceae</taxon>
        <taxon>Cryptomonadales</taxon>
        <taxon>Hemiselmidaceae</taxon>
        <taxon>Hemiselmis</taxon>
    </lineage>
</organism>
<evidence type="ECO:0000259" key="3">
    <source>
        <dbReference type="PROSITE" id="PS51186"/>
    </source>
</evidence>
<dbReference type="GO" id="GO:0035861">
    <property type="term" value="C:site of double-strand break"/>
    <property type="evidence" value="ECO:0007669"/>
    <property type="project" value="TreeGrafter"/>
</dbReference>
<reference evidence="4" key="1">
    <citation type="submission" date="2021-01" db="EMBL/GenBank/DDBJ databases">
        <authorList>
            <person name="Corre E."/>
            <person name="Pelletier E."/>
            <person name="Niang G."/>
            <person name="Scheremetjew M."/>
            <person name="Finn R."/>
            <person name="Kale V."/>
            <person name="Holt S."/>
            <person name="Cochrane G."/>
            <person name="Meng A."/>
            <person name="Brown T."/>
            <person name="Cohen L."/>
        </authorList>
    </citation>
    <scope>NUCLEOTIDE SEQUENCE</scope>
    <source>
        <strain evidence="4">CCMP644</strain>
    </source>
</reference>
<feature type="region of interest" description="Disordered" evidence="1">
    <location>
        <begin position="105"/>
        <end position="138"/>
    </location>
</feature>
<dbReference type="Gene3D" id="3.40.630.30">
    <property type="match status" value="1"/>
</dbReference>
<dbReference type="AlphaFoldDB" id="A0A7S1GST3"/>
<dbReference type="SUPFAM" id="SSF52113">
    <property type="entry name" value="BRCT domain"/>
    <property type="match status" value="1"/>
</dbReference>
<sequence>MRAGRSSGAVMEECANELAVLVRPSTLGDAVQLIELNKSFRREMAQWEAGFSDEGECQGYPVLDFEDVQYILEEEHPTNLMVLCRRLEGEERCIGYSYSYSEPWESTTSGPSTPANGIISPRVNRGKGQKKQKSQENKGNVTSSLYIAELFISEAERGLGLGELLLAQTLNVHSHDSDRSHLFVSSKNVGAVRCYLKHGYQKGLKPSGDLAHDLVMELPSSKASVAEAAKRFDKQLKEGTVGARKRRPPKSNTSSAPTKNPPPSLTGAKASSSSSSDSSDSRSSSRLTTSASPPNTAGVMCPRALRARSDNNTNKKANTHDAAPTTKTAKQATGRTTRASILASDLPHTPMVAVGYRSNKRSPLLSAEDTAGAGSSQKESKTTINGRQRKFRNQAHDALKAGKGGKEKGASGRKGGFTVYEDPVESEGSESEVEESGHEHRMERRSKAKLKFMLTLFSDGKRKSAEDRIRALGGEVISSDSYDHRCTHLISARPATTEKFLCATAAGKHILQPSYVEDSFEVGYFLAESDYKWSNSDAPLDSLGAGLAQAPNVWRKKSKHASTEDGSMPTGCFDGVVALVLSTGEKQMGYKRILEAGGAEVLDDPRELVGARSGRRSCPASAKEIVDAALTDNRITHVFVSRDVKQMVLDGWDADGLDALRPACEALRGEGVKLLYEEYIVEKIVHNVDLRAKNGKCLILDIEAWFADVRKAGRKRKAAGDEEAGCPAKARAKTAAGSGTSWLLPVLWR</sequence>
<dbReference type="GO" id="GO:1990166">
    <property type="term" value="P:protein localization to site of double-strand break"/>
    <property type="evidence" value="ECO:0007669"/>
    <property type="project" value="TreeGrafter"/>
</dbReference>
<feature type="compositionally biased region" description="Low complexity" evidence="1">
    <location>
        <begin position="270"/>
        <end position="292"/>
    </location>
</feature>
<name>A0A7S1GST3_HEMAN</name>